<proteinExistence type="predicted"/>
<evidence type="ECO:0000313" key="2">
    <source>
        <dbReference type="EMBL" id="ROH86716.1"/>
    </source>
</evidence>
<dbReference type="InterPro" id="IPR050509">
    <property type="entry name" value="CoA-transferase_III"/>
</dbReference>
<name>A0A3N0V1N8_9GAMM</name>
<organism evidence="2 3">
    <name type="scientific">Stagnimonas aquatica</name>
    <dbReference type="NCBI Taxonomy" id="2689987"/>
    <lineage>
        <taxon>Bacteria</taxon>
        <taxon>Pseudomonadati</taxon>
        <taxon>Pseudomonadota</taxon>
        <taxon>Gammaproteobacteria</taxon>
        <taxon>Nevskiales</taxon>
        <taxon>Nevskiaceae</taxon>
        <taxon>Stagnimonas</taxon>
    </lineage>
</organism>
<accession>A0A3N0V1N8</accession>
<dbReference type="Pfam" id="PF04480">
    <property type="entry name" value="DUF559"/>
    <property type="match status" value="1"/>
</dbReference>
<dbReference type="SUPFAM" id="SSF52980">
    <property type="entry name" value="Restriction endonuclease-like"/>
    <property type="match status" value="1"/>
</dbReference>
<sequence length="615" mass="64703">MGAAQGLSPDAGAEAPEQAARAYAHWLLGALGLAPERELALADEHPALSWAGSGLMALTGVAEGPPRLLPSALAACADGALAALASLAPAGALDGLRGSWLLAERAAYTGWLRAGAVSMGGSCRLLATADGELAVNLAREDDWALLPAWLETDVAADWPSVAAALRKQSSAALVEQGRLLGLALARSPEPQLPPWLLVTPSFPLSPCGRGVGERGGARSVPLSFAKELRGSMTDAEKALWFHLRAGRLQGHKFKRQVPLGRYVLDFVCFGSKLVVELDGSQHLDSLKDEQRDAWLRHEGFRVLRFWNHQVVNQGGAVLEEILCQLEGPLSPTQTAIGPCMADGVRRGEAVLRLLPPHLPQGERGSKKLRPRVVDLSSLWAGPLCGHLLLRLGAEVVKVESTQRPDGARRGAPEFFDLLNAGKRSVALDLGSAAGREQLRALLGEADIVIEASRPRALRQMGISAEQLLRKNPGLTWLSLSGYGRAPEWENAIAYGDDAGVAAGLSALLRQAHGEPLICGDAIADPLTGIHAALAAWASWRQGGGQLLALSLSGVVRAALDFDTPSDVAARMADWSRVLAQSGQPVAAPRRRPGSGTASALGADTAAVFADWGLAC</sequence>
<evidence type="ECO:0000313" key="3">
    <source>
        <dbReference type="Proteomes" id="UP000282106"/>
    </source>
</evidence>
<dbReference type="InterPro" id="IPR023606">
    <property type="entry name" value="CoA-Trfase_III_dom_1_sf"/>
</dbReference>
<dbReference type="RefSeq" id="WP_123212705.1">
    <property type="nucleotide sequence ID" value="NZ_RJVO01000008.1"/>
</dbReference>
<dbReference type="InterPro" id="IPR011335">
    <property type="entry name" value="Restrct_endonuc-II-like"/>
</dbReference>
<dbReference type="SUPFAM" id="SSF89796">
    <property type="entry name" value="CoA-transferase family III (CaiB/BaiF)"/>
    <property type="match status" value="2"/>
</dbReference>
<dbReference type="PANTHER" id="PTHR48228:SF4">
    <property type="entry name" value="BLR3030 PROTEIN"/>
    <property type="match status" value="1"/>
</dbReference>
<dbReference type="Gene3D" id="3.40.960.10">
    <property type="entry name" value="VSR Endonuclease"/>
    <property type="match status" value="1"/>
</dbReference>
<dbReference type="Pfam" id="PF02515">
    <property type="entry name" value="CoA_transf_3"/>
    <property type="match status" value="1"/>
</dbReference>
<reference evidence="2 3" key="1">
    <citation type="submission" date="2018-10" db="EMBL/GenBank/DDBJ databases">
        <authorList>
            <person name="Chen W.-M."/>
        </authorList>
    </citation>
    <scope>NUCLEOTIDE SEQUENCE [LARGE SCALE GENOMIC DNA]</scope>
    <source>
        <strain evidence="2 3">THS-13</strain>
    </source>
</reference>
<dbReference type="InParanoid" id="A0A3N0V1N8"/>
<dbReference type="PANTHER" id="PTHR48228">
    <property type="entry name" value="SUCCINYL-COA--D-CITRAMALATE COA-TRANSFERASE"/>
    <property type="match status" value="1"/>
</dbReference>
<gene>
    <name evidence="2" type="ORF">ED208_14855</name>
</gene>
<protein>
    <submittedName>
        <fullName evidence="2">DUF559 domain-containing protein</fullName>
    </submittedName>
</protein>
<dbReference type="Proteomes" id="UP000282106">
    <property type="component" value="Unassembled WGS sequence"/>
</dbReference>
<dbReference type="InterPro" id="IPR047216">
    <property type="entry name" value="Endonuclease_DUF559_bact"/>
</dbReference>
<dbReference type="EMBL" id="RJVO01000008">
    <property type="protein sequence ID" value="ROH86716.1"/>
    <property type="molecule type" value="Genomic_DNA"/>
</dbReference>
<dbReference type="GO" id="GO:0003824">
    <property type="term" value="F:catalytic activity"/>
    <property type="evidence" value="ECO:0007669"/>
    <property type="project" value="InterPro"/>
</dbReference>
<keyword evidence="3" id="KW-1185">Reference proteome</keyword>
<dbReference type="AlphaFoldDB" id="A0A3N0V1N8"/>
<dbReference type="InterPro" id="IPR003673">
    <property type="entry name" value="CoA-Trfase_fam_III"/>
</dbReference>
<dbReference type="CDD" id="cd01038">
    <property type="entry name" value="Endonuclease_DUF559"/>
    <property type="match status" value="1"/>
</dbReference>
<comment type="caution">
    <text evidence="2">The sequence shown here is derived from an EMBL/GenBank/DDBJ whole genome shotgun (WGS) entry which is preliminary data.</text>
</comment>
<feature type="domain" description="DUF559" evidence="1">
    <location>
        <begin position="223"/>
        <end position="325"/>
    </location>
</feature>
<dbReference type="Gene3D" id="3.40.50.10540">
    <property type="entry name" value="Crotonobetainyl-coa:carnitine coa-transferase, domain 1"/>
    <property type="match status" value="1"/>
</dbReference>
<evidence type="ECO:0000259" key="1">
    <source>
        <dbReference type="Pfam" id="PF04480"/>
    </source>
</evidence>
<dbReference type="InterPro" id="IPR007569">
    <property type="entry name" value="DUF559"/>
</dbReference>